<feature type="non-terminal residue" evidence="2">
    <location>
        <position position="1"/>
    </location>
</feature>
<feature type="region of interest" description="Disordered" evidence="1">
    <location>
        <begin position="80"/>
        <end position="102"/>
    </location>
</feature>
<feature type="compositionally biased region" description="Basic and acidic residues" evidence="1">
    <location>
        <begin position="80"/>
        <end position="93"/>
    </location>
</feature>
<dbReference type="AlphaFoldDB" id="A0A1B6EUR5"/>
<protein>
    <submittedName>
        <fullName evidence="2">Uncharacterized protein</fullName>
    </submittedName>
</protein>
<reference evidence="2" key="1">
    <citation type="submission" date="2015-11" db="EMBL/GenBank/DDBJ databases">
        <title>De novo transcriptome assembly of four potential Pierce s Disease insect vectors from Arizona vineyards.</title>
        <authorList>
            <person name="Tassone E.E."/>
        </authorList>
    </citation>
    <scope>NUCLEOTIDE SEQUENCE</scope>
</reference>
<sequence length="102" mass="11630">LHNLAIKYANEVARRSYLKILSRELCMDHLKVRATLTNLPRQLQVQIRALAGVSAPRQNVRKTILRKKLAMDDVRCVRGRKTEKPKSDLHDARSTSAVSILD</sequence>
<evidence type="ECO:0000256" key="1">
    <source>
        <dbReference type="SAM" id="MobiDB-lite"/>
    </source>
</evidence>
<dbReference type="EMBL" id="GECZ01028141">
    <property type="protein sequence ID" value="JAS41628.1"/>
    <property type="molecule type" value="Transcribed_RNA"/>
</dbReference>
<gene>
    <name evidence="2" type="ORF">g.2149</name>
</gene>
<proteinExistence type="predicted"/>
<organism evidence="2">
    <name type="scientific">Cuerna arida</name>
    <dbReference type="NCBI Taxonomy" id="1464854"/>
    <lineage>
        <taxon>Eukaryota</taxon>
        <taxon>Metazoa</taxon>
        <taxon>Ecdysozoa</taxon>
        <taxon>Arthropoda</taxon>
        <taxon>Hexapoda</taxon>
        <taxon>Insecta</taxon>
        <taxon>Pterygota</taxon>
        <taxon>Neoptera</taxon>
        <taxon>Paraneoptera</taxon>
        <taxon>Hemiptera</taxon>
        <taxon>Auchenorrhyncha</taxon>
        <taxon>Membracoidea</taxon>
        <taxon>Cicadellidae</taxon>
        <taxon>Cicadellinae</taxon>
        <taxon>Proconiini</taxon>
        <taxon>Cuerna</taxon>
    </lineage>
</organism>
<accession>A0A1B6EUR5</accession>
<name>A0A1B6EUR5_9HEMI</name>
<evidence type="ECO:0000313" key="2">
    <source>
        <dbReference type="EMBL" id="JAS41628.1"/>
    </source>
</evidence>